<proteinExistence type="predicted"/>
<accession>A0A1L7CY81</accession>
<evidence type="ECO:0000313" key="3">
    <source>
        <dbReference type="EMBL" id="APT90777.1"/>
    </source>
</evidence>
<dbReference type="SUPFAM" id="SSF54637">
    <property type="entry name" value="Thioesterase/thiol ester dehydrase-isomerase"/>
    <property type="match status" value="2"/>
</dbReference>
<dbReference type="STRING" id="1437874.CSPHI_06655"/>
<evidence type="ECO:0000313" key="4">
    <source>
        <dbReference type="Proteomes" id="UP000185469"/>
    </source>
</evidence>
<dbReference type="AlphaFoldDB" id="A0A1L7CY81"/>
<feature type="domain" description="Acyl-CoA thioesterase-like N-terminal HotDog" evidence="1">
    <location>
        <begin position="30"/>
        <end position="117"/>
    </location>
</feature>
<sequence>MKEDLEHGYYEPLGAVGGAERFRPTERTHGAWGDFQHGAPPAALLTRALERGAGTADDGMRITRIAVDLLSAVPYTELRSRARVTRPGRQIQKVEAELLAEVRGRWRAVATAAAWRMAVTPTDVVERALERPIPGPDACAGDPDTPLLRWSGGYIDSIRARSIADPDDPARPRIHWVRTDHPIVSGEPPSPIGRLMSVVDTANGIGATLDPAAWTFMNTDLVVHLHRAPEPGWTGISARGSIGPDGIGMTAAEIYDERGPVGRSTQTLLVRPRG</sequence>
<dbReference type="Gene3D" id="2.40.160.210">
    <property type="entry name" value="Acyl-CoA thioesterase, double hotdog domain"/>
    <property type="match status" value="1"/>
</dbReference>
<evidence type="ECO:0000259" key="2">
    <source>
        <dbReference type="Pfam" id="PF20789"/>
    </source>
</evidence>
<dbReference type="InterPro" id="IPR029069">
    <property type="entry name" value="HotDog_dom_sf"/>
</dbReference>
<dbReference type="Proteomes" id="UP000185469">
    <property type="component" value="Chromosome"/>
</dbReference>
<dbReference type="EMBL" id="CP009248">
    <property type="protein sequence ID" value="APT90777.1"/>
    <property type="molecule type" value="Genomic_DNA"/>
</dbReference>
<protein>
    <recommendedName>
        <fullName evidence="5">Thioesterase</fullName>
    </recommendedName>
</protein>
<keyword evidence="4" id="KW-1185">Reference proteome</keyword>
<dbReference type="RefSeq" id="WP_075692018.1">
    <property type="nucleotide sequence ID" value="NZ_CP009248.1"/>
</dbReference>
<feature type="domain" description="Acyl-CoA thioesterase-like C-terminal" evidence="2">
    <location>
        <begin position="136"/>
        <end position="270"/>
    </location>
</feature>
<dbReference type="InterPro" id="IPR042171">
    <property type="entry name" value="Acyl-CoA_hotdog"/>
</dbReference>
<evidence type="ECO:0000259" key="1">
    <source>
        <dbReference type="Pfam" id="PF13622"/>
    </source>
</evidence>
<dbReference type="InterPro" id="IPR049449">
    <property type="entry name" value="TesB_ACOT8-like_N"/>
</dbReference>
<dbReference type="Pfam" id="PF13622">
    <property type="entry name" value="4HBT_3"/>
    <property type="match status" value="1"/>
</dbReference>
<dbReference type="OrthoDB" id="1413770at2"/>
<reference evidence="3 4" key="1">
    <citation type="submission" date="2014-08" db="EMBL/GenBank/DDBJ databases">
        <title>Complete genome sequence of Corynebacterium sphenisci CECT 5990(T) (=DSM 44792(T)), isolated from healthy wild penguins.</title>
        <authorList>
            <person name="Ruckert C."/>
            <person name="Albersmeier A."/>
            <person name="Winkler A."/>
            <person name="Kalinowski J."/>
        </authorList>
    </citation>
    <scope>NUCLEOTIDE SEQUENCE [LARGE SCALE GENOMIC DNA]</scope>
    <source>
        <strain evidence="3 4">DSM 44792</strain>
    </source>
</reference>
<gene>
    <name evidence="3" type="ORF">CSPHI_06655</name>
</gene>
<evidence type="ECO:0008006" key="5">
    <source>
        <dbReference type="Google" id="ProtNLM"/>
    </source>
</evidence>
<name>A0A1L7CY81_9CORY</name>
<organism evidence="3 4">
    <name type="scientific">Corynebacterium sphenisci DSM 44792</name>
    <dbReference type="NCBI Taxonomy" id="1437874"/>
    <lineage>
        <taxon>Bacteria</taxon>
        <taxon>Bacillati</taxon>
        <taxon>Actinomycetota</taxon>
        <taxon>Actinomycetes</taxon>
        <taxon>Mycobacteriales</taxon>
        <taxon>Corynebacteriaceae</taxon>
        <taxon>Corynebacterium</taxon>
    </lineage>
</organism>
<dbReference type="KEGG" id="csph:CSPHI_06655"/>
<dbReference type="InterPro" id="IPR049450">
    <property type="entry name" value="ACOT8-like_C"/>
</dbReference>
<dbReference type="Pfam" id="PF20789">
    <property type="entry name" value="4HBT_3C"/>
    <property type="match status" value="1"/>
</dbReference>